<evidence type="ECO:0000313" key="5">
    <source>
        <dbReference type="EMBL" id="MCY9183167.1"/>
    </source>
</evidence>
<keyword evidence="2 3" id="KW-0238">DNA-binding</keyword>
<feature type="domain" description="HTH tetR-type" evidence="4">
    <location>
        <begin position="3"/>
        <end position="63"/>
    </location>
</feature>
<dbReference type="PROSITE" id="PS50977">
    <property type="entry name" value="HTH_TETR_2"/>
    <property type="match status" value="2"/>
</dbReference>
<protein>
    <submittedName>
        <fullName evidence="5">TetR/AcrR family transcriptional regulator</fullName>
    </submittedName>
</protein>
<dbReference type="Pfam" id="PF00440">
    <property type="entry name" value="TetR_N"/>
    <property type="match status" value="2"/>
</dbReference>
<dbReference type="InterPro" id="IPR001647">
    <property type="entry name" value="HTH_TetR"/>
</dbReference>
<dbReference type="EMBL" id="JALAWA010000001">
    <property type="protein sequence ID" value="MCY9183167.1"/>
    <property type="molecule type" value="Genomic_DNA"/>
</dbReference>
<dbReference type="RefSeq" id="WP_268496357.1">
    <property type="nucleotide sequence ID" value="NZ_JALAVZ010000002.1"/>
</dbReference>
<dbReference type="Proteomes" id="UP001073053">
    <property type="component" value="Unassembled WGS sequence"/>
</dbReference>
<dbReference type="Gene3D" id="1.10.357.10">
    <property type="entry name" value="Tetracycline Repressor, domain 2"/>
    <property type="match status" value="2"/>
</dbReference>
<evidence type="ECO:0000313" key="6">
    <source>
        <dbReference type="Proteomes" id="UP001073053"/>
    </source>
</evidence>
<evidence type="ECO:0000256" key="3">
    <source>
        <dbReference type="PROSITE-ProRule" id="PRU00335"/>
    </source>
</evidence>
<keyword evidence="1" id="KW-0678">Repressor</keyword>
<organism evidence="5 6">
    <name type="scientific">Bacillus halotolerans</name>
    <dbReference type="NCBI Taxonomy" id="260554"/>
    <lineage>
        <taxon>Bacteria</taxon>
        <taxon>Bacillati</taxon>
        <taxon>Bacillota</taxon>
        <taxon>Bacilli</taxon>
        <taxon>Bacillales</taxon>
        <taxon>Bacillaceae</taxon>
        <taxon>Bacillus</taxon>
    </lineage>
</organism>
<dbReference type="SUPFAM" id="SSF46689">
    <property type="entry name" value="Homeodomain-like"/>
    <property type="match status" value="2"/>
</dbReference>
<evidence type="ECO:0000259" key="4">
    <source>
        <dbReference type="PROSITE" id="PS50977"/>
    </source>
</evidence>
<comment type="caution">
    <text evidence="5">The sequence shown here is derived from an EMBL/GenBank/DDBJ whole genome shotgun (WGS) entry which is preliminary data.</text>
</comment>
<dbReference type="PANTHER" id="PTHR43479:SF7">
    <property type="entry name" value="TETR-FAMILY TRANSCRIPTIONAL REGULATOR"/>
    <property type="match status" value="1"/>
</dbReference>
<dbReference type="InterPro" id="IPR009057">
    <property type="entry name" value="Homeodomain-like_sf"/>
</dbReference>
<sequence length="386" mass="44974">MPESAEAQIKQALLDLLEKRDIRQITMKEIAEHAQVSRGTLYLYYEDKFSIIEDLMSDMQEGLSEALYEAFKHMDTLHLSQKRQTVHPTLSFVHQHQSFFSAMMVRDNVPYHNFHRFFKDVFQQDVMLSPIHVNLTPMEQEIYGHYRALYTYAIILYWLNEDASASPQAISHKVWELVSQKRFYWLFGQAVEAEPEENKQVDRRVVRTRQALQEALLDVLAEKKDYAAVTISDITRKSNIRRATFYDHYANKDDLLQAMIHQSCADMIERLTVSASPDELSLAEAETALASLLSALSERSPIVRFLNPEWGIPHVIPSMFKALESFYLHQQLDIRAGKKLYAYYVSAMIIGLMLYRLDEGKAHDPRVLAREFLQFLDVKKYKIILL</sequence>
<dbReference type="AlphaFoldDB" id="A0A9Q4EFB1"/>
<gene>
    <name evidence="5" type="ORF">MOF03_00635</name>
</gene>
<feature type="domain" description="HTH tetR-type" evidence="4">
    <location>
        <begin position="206"/>
        <end position="267"/>
    </location>
</feature>
<proteinExistence type="predicted"/>
<dbReference type="PANTHER" id="PTHR43479">
    <property type="entry name" value="ACREF/ENVCD OPERON REPRESSOR-RELATED"/>
    <property type="match status" value="1"/>
</dbReference>
<name>A0A9Q4EFB1_9BACI</name>
<feature type="DNA-binding region" description="H-T-H motif" evidence="3">
    <location>
        <begin position="230"/>
        <end position="249"/>
    </location>
</feature>
<feature type="DNA-binding region" description="H-T-H motif" evidence="3">
    <location>
        <begin position="26"/>
        <end position="45"/>
    </location>
</feature>
<accession>A0A9Q4EFB1</accession>
<dbReference type="GO" id="GO:0003677">
    <property type="term" value="F:DNA binding"/>
    <property type="evidence" value="ECO:0007669"/>
    <property type="project" value="UniProtKB-UniRule"/>
</dbReference>
<dbReference type="InterPro" id="IPR050624">
    <property type="entry name" value="HTH-type_Tx_Regulator"/>
</dbReference>
<evidence type="ECO:0000256" key="1">
    <source>
        <dbReference type="ARBA" id="ARBA00022491"/>
    </source>
</evidence>
<reference evidence="5" key="1">
    <citation type="submission" date="2022-02" db="EMBL/GenBank/DDBJ databases">
        <title>Crop Bioprotection Bacillus Genome Sequencing.</title>
        <authorList>
            <person name="Dunlap C."/>
        </authorList>
    </citation>
    <scope>NUCLEOTIDE SEQUENCE</scope>
    <source>
        <strain evidence="5">EC49O2N-C10</strain>
    </source>
</reference>
<evidence type="ECO:0000256" key="2">
    <source>
        <dbReference type="ARBA" id="ARBA00023125"/>
    </source>
</evidence>